<sequence length="157" mass="17457">MCEPLHSAASFILFSSQYSILRFSLFFANPITSFSSIPAKGFGGIYAFRLFIKSSGCWFGVPASSAVADYKVKVSRPSFFHATTHFGAIELLAEYFSSTRKNYIPLSCQVSCMHRETYHKIPRFSDCGWPPTIISEGESLRVQAALEATIPALYCLL</sequence>
<organism evidence="1 2">
    <name type="scientific">Arachis hypogaea</name>
    <name type="common">Peanut</name>
    <dbReference type="NCBI Taxonomy" id="3818"/>
    <lineage>
        <taxon>Eukaryota</taxon>
        <taxon>Viridiplantae</taxon>
        <taxon>Streptophyta</taxon>
        <taxon>Embryophyta</taxon>
        <taxon>Tracheophyta</taxon>
        <taxon>Spermatophyta</taxon>
        <taxon>Magnoliopsida</taxon>
        <taxon>eudicotyledons</taxon>
        <taxon>Gunneridae</taxon>
        <taxon>Pentapetalae</taxon>
        <taxon>rosids</taxon>
        <taxon>fabids</taxon>
        <taxon>Fabales</taxon>
        <taxon>Fabaceae</taxon>
        <taxon>Papilionoideae</taxon>
        <taxon>50 kb inversion clade</taxon>
        <taxon>dalbergioids sensu lato</taxon>
        <taxon>Dalbergieae</taxon>
        <taxon>Pterocarpus clade</taxon>
        <taxon>Arachis</taxon>
    </lineage>
</organism>
<reference evidence="1 2" key="1">
    <citation type="submission" date="2019-01" db="EMBL/GenBank/DDBJ databases">
        <title>Sequencing of cultivated peanut Arachis hypogaea provides insights into genome evolution and oil improvement.</title>
        <authorList>
            <person name="Chen X."/>
        </authorList>
    </citation>
    <scope>NUCLEOTIDE SEQUENCE [LARGE SCALE GENOMIC DNA]</scope>
    <source>
        <strain evidence="2">cv. Fuhuasheng</strain>
        <tissue evidence="1">Leaves</tissue>
    </source>
</reference>
<dbReference type="AlphaFoldDB" id="A0A445DA65"/>
<accession>A0A445DA65</accession>
<name>A0A445DA65_ARAHY</name>
<keyword evidence="2" id="KW-1185">Reference proteome</keyword>
<proteinExistence type="predicted"/>
<dbReference type="Proteomes" id="UP000289738">
    <property type="component" value="Chromosome A04"/>
</dbReference>
<dbReference type="EMBL" id="SDMP01000004">
    <property type="protein sequence ID" value="RYR60055.1"/>
    <property type="molecule type" value="Genomic_DNA"/>
</dbReference>
<comment type="caution">
    <text evidence="1">The sequence shown here is derived from an EMBL/GenBank/DDBJ whole genome shotgun (WGS) entry which is preliminary data.</text>
</comment>
<gene>
    <name evidence="1" type="ORF">Ahy_A04g017148</name>
</gene>
<evidence type="ECO:0000313" key="2">
    <source>
        <dbReference type="Proteomes" id="UP000289738"/>
    </source>
</evidence>
<protein>
    <submittedName>
        <fullName evidence="1">Uncharacterized protein</fullName>
    </submittedName>
</protein>
<evidence type="ECO:0000313" key="1">
    <source>
        <dbReference type="EMBL" id="RYR60055.1"/>
    </source>
</evidence>